<comment type="caution">
    <text evidence="1">The sequence shown here is derived from an EMBL/GenBank/DDBJ whole genome shotgun (WGS) entry which is preliminary data.</text>
</comment>
<organism evidence="1">
    <name type="scientific">bioreactor metagenome</name>
    <dbReference type="NCBI Taxonomy" id="1076179"/>
    <lineage>
        <taxon>unclassified sequences</taxon>
        <taxon>metagenomes</taxon>
        <taxon>ecological metagenomes</taxon>
    </lineage>
</organism>
<sequence length="142" mass="17029">MPKGSHLGEIDISWLESDLPPQFLMRYDYDFLYILRATITHFRTIASTGNQIIAHSVIEELVLYLIMEESRFLMESIDSNMELDDMDSYGYWDNWAFDIFDDMDIVTFLYSDQYLDDSHPYHFEHWQDAQFYCEQHDPNKSI</sequence>
<dbReference type="EMBL" id="VSSQ01074945">
    <property type="protein sequence ID" value="MPN25682.1"/>
    <property type="molecule type" value="Genomic_DNA"/>
</dbReference>
<reference evidence="1" key="1">
    <citation type="submission" date="2019-08" db="EMBL/GenBank/DDBJ databases">
        <authorList>
            <person name="Kucharzyk K."/>
            <person name="Murdoch R.W."/>
            <person name="Higgins S."/>
            <person name="Loffler F."/>
        </authorList>
    </citation>
    <scope>NUCLEOTIDE SEQUENCE</scope>
</reference>
<gene>
    <name evidence="1" type="ORF">SDC9_173096</name>
</gene>
<accession>A0A645GI73</accession>
<protein>
    <submittedName>
        <fullName evidence="1">Uncharacterized protein</fullName>
    </submittedName>
</protein>
<dbReference type="AlphaFoldDB" id="A0A645GI73"/>
<name>A0A645GI73_9ZZZZ</name>
<proteinExistence type="predicted"/>
<evidence type="ECO:0000313" key="1">
    <source>
        <dbReference type="EMBL" id="MPN25682.1"/>
    </source>
</evidence>